<dbReference type="PATRIC" id="fig|1193502.14.peg.1666"/>
<proteinExistence type="predicted"/>
<dbReference type="Proteomes" id="UP000094609">
    <property type="component" value="Chromosome"/>
</dbReference>
<organism evidence="1 2">
    <name type="scientific">Sulfurospirillum halorespirans DSM 13726</name>
    <dbReference type="NCBI Taxonomy" id="1193502"/>
    <lineage>
        <taxon>Bacteria</taxon>
        <taxon>Pseudomonadati</taxon>
        <taxon>Campylobacterota</taxon>
        <taxon>Epsilonproteobacteria</taxon>
        <taxon>Campylobacterales</taxon>
        <taxon>Sulfurospirillaceae</taxon>
        <taxon>Sulfurospirillum</taxon>
    </lineage>
</organism>
<dbReference type="EMBL" id="CP017111">
    <property type="protein sequence ID" value="AOO65412.1"/>
    <property type="molecule type" value="Genomic_DNA"/>
</dbReference>
<dbReference type="RefSeq" id="WP_069478111.1">
    <property type="nucleotide sequence ID" value="NZ_CP017111.1"/>
</dbReference>
<evidence type="ECO:0000313" key="2">
    <source>
        <dbReference type="Proteomes" id="UP000094609"/>
    </source>
</evidence>
<evidence type="ECO:0000313" key="1">
    <source>
        <dbReference type="EMBL" id="AOO65412.1"/>
    </source>
</evidence>
<dbReference type="KEGG" id="shal:SHALO_1640"/>
<name>A0A1D7TK89_9BACT</name>
<dbReference type="STRING" id="1193502.SHALO_1640"/>
<sequence>MRLHVSEDFLQLEYTKELKNYDEERYFEEEGNEAFDAHSLKQMQIMMTRIGEAMELDAYSLKKLEVFLRTELPFFAVTRRLVFQWVTQNFLY</sequence>
<reference evidence="2" key="1">
    <citation type="submission" date="2016-08" db="EMBL/GenBank/DDBJ databases">
        <title>Complete genome sequence of the organohalide-respiring Epsilonproteobacterium Sulfurospirillum halorespirans.</title>
        <authorList>
            <person name="Goris T."/>
            <person name="Zimmermann J."/>
            <person name="Schenz B."/>
            <person name="Lemos M."/>
            <person name="Hackermueller J."/>
            <person name="Diekert G."/>
        </authorList>
    </citation>
    <scope>NUCLEOTIDE SEQUENCE [LARGE SCALE GENOMIC DNA]</scope>
    <source>
        <strain>DSM 13726</strain>
        <strain evidence="2">PCE-M2</strain>
    </source>
</reference>
<protein>
    <submittedName>
        <fullName evidence="1">Uncharacterized protein</fullName>
    </submittedName>
</protein>
<keyword evidence="2" id="KW-1185">Reference proteome</keyword>
<accession>A0A1D7TK89</accession>
<gene>
    <name evidence="1" type="ORF">SHALO_1640</name>
</gene>
<dbReference type="AlphaFoldDB" id="A0A1D7TK89"/>